<feature type="region of interest" description="Disordered" evidence="1">
    <location>
        <begin position="360"/>
        <end position="379"/>
    </location>
</feature>
<feature type="region of interest" description="Disordered" evidence="1">
    <location>
        <begin position="1"/>
        <end position="28"/>
    </location>
</feature>
<keyword evidence="3" id="KW-1185">Reference proteome</keyword>
<reference evidence="2" key="1">
    <citation type="journal article" date="2020" name="Stud. Mycol.">
        <title>101 Dothideomycetes genomes: a test case for predicting lifestyles and emergence of pathogens.</title>
        <authorList>
            <person name="Haridas S."/>
            <person name="Albert R."/>
            <person name="Binder M."/>
            <person name="Bloem J."/>
            <person name="Labutti K."/>
            <person name="Salamov A."/>
            <person name="Andreopoulos B."/>
            <person name="Baker S."/>
            <person name="Barry K."/>
            <person name="Bills G."/>
            <person name="Bluhm B."/>
            <person name="Cannon C."/>
            <person name="Castanera R."/>
            <person name="Culley D."/>
            <person name="Daum C."/>
            <person name="Ezra D."/>
            <person name="Gonzalez J."/>
            <person name="Henrissat B."/>
            <person name="Kuo A."/>
            <person name="Liang C."/>
            <person name="Lipzen A."/>
            <person name="Lutzoni F."/>
            <person name="Magnuson J."/>
            <person name="Mondo S."/>
            <person name="Nolan M."/>
            <person name="Ohm R."/>
            <person name="Pangilinan J."/>
            <person name="Park H.-J."/>
            <person name="Ramirez L."/>
            <person name="Alfaro M."/>
            <person name="Sun H."/>
            <person name="Tritt A."/>
            <person name="Yoshinaga Y."/>
            <person name="Zwiers L.-H."/>
            <person name="Turgeon B."/>
            <person name="Goodwin S."/>
            <person name="Spatafora J."/>
            <person name="Crous P."/>
            <person name="Grigoriev I."/>
        </authorList>
    </citation>
    <scope>NUCLEOTIDE SEQUENCE</scope>
    <source>
        <strain evidence="2">CBS 627.86</strain>
    </source>
</reference>
<protein>
    <submittedName>
        <fullName evidence="2">Uncharacterized protein</fullName>
    </submittedName>
</protein>
<sequence>MAAQEVSNGHALSDGQRPATNSQSPGASLEDLDLKVLRLSTTASDYPLRNEECSTYHIYHKHEQHRCISATIDPAKERWHGPTPKECKEKRQRRKLREEQKKEGLTTVATSASEADDGSFYLHTPYLAFHNPPRVLYMGSTKHCEPAVLIHDSLCWRKWKLQLGPSIAKPGVLDPRGVVSWRHNGGDSKARKEDHTKLKGYKVRTWRLWGETGKDFVHGIKTTRETGVGADPDVLEDETQAQKDAVKADEVVWLKWTSPFSLNTRRYHFQYAGIDFYWKGTGTVKETRTCGFFVHFNHLKFVARLPIKSAELEAKADSEVEVCLGKYTCSVAKKKSGTLELFDGAILSLMSEHMSEILPGRSIREESNGDGDSDDTTSVHEFTAVKRTPLYQVIVATAMCMIIGEKQKRDTIRSIIEAAASEGSAGS</sequence>
<dbReference type="EMBL" id="ML977321">
    <property type="protein sequence ID" value="KAF2116387.1"/>
    <property type="molecule type" value="Genomic_DNA"/>
</dbReference>
<dbReference type="OrthoDB" id="3924768at2759"/>
<dbReference type="Proteomes" id="UP000799770">
    <property type="component" value="Unassembled WGS sequence"/>
</dbReference>
<proteinExistence type="predicted"/>
<evidence type="ECO:0000313" key="3">
    <source>
        <dbReference type="Proteomes" id="UP000799770"/>
    </source>
</evidence>
<evidence type="ECO:0000256" key="1">
    <source>
        <dbReference type="SAM" id="MobiDB-lite"/>
    </source>
</evidence>
<name>A0A6A5ZCB9_9PLEO</name>
<dbReference type="AlphaFoldDB" id="A0A6A5ZCB9"/>
<accession>A0A6A5ZCB9</accession>
<organism evidence="2 3">
    <name type="scientific">Lophiotrema nucula</name>
    <dbReference type="NCBI Taxonomy" id="690887"/>
    <lineage>
        <taxon>Eukaryota</taxon>
        <taxon>Fungi</taxon>
        <taxon>Dikarya</taxon>
        <taxon>Ascomycota</taxon>
        <taxon>Pezizomycotina</taxon>
        <taxon>Dothideomycetes</taxon>
        <taxon>Pleosporomycetidae</taxon>
        <taxon>Pleosporales</taxon>
        <taxon>Lophiotremataceae</taxon>
        <taxon>Lophiotrema</taxon>
    </lineage>
</organism>
<feature type="region of interest" description="Disordered" evidence="1">
    <location>
        <begin position="78"/>
        <end position="110"/>
    </location>
</feature>
<evidence type="ECO:0000313" key="2">
    <source>
        <dbReference type="EMBL" id="KAF2116387.1"/>
    </source>
</evidence>
<gene>
    <name evidence="2" type="ORF">BDV96DRAFT_686754</name>
</gene>
<feature type="compositionally biased region" description="Basic and acidic residues" evidence="1">
    <location>
        <begin position="78"/>
        <end position="89"/>
    </location>
</feature>